<evidence type="ECO:0000313" key="3">
    <source>
        <dbReference type="Proteomes" id="UP000287651"/>
    </source>
</evidence>
<comment type="caution">
    <text evidence="2">The sequence shown here is derived from an EMBL/GenBank/DDBJ whole genome shotgun (WGS) entry which is preliminary data.</text>
</comment>
<dbReference type="Proteomes" id="UP000287651">
    <property type="component" value="Unassembled WGS sequence"/>
</dbReference>
<feature type="region of interest" description="Disordered" evidence="1">
    <location>
        <begin position="99"/>
        <end position="156"/>
    </location>
</feature>
<protein>
    <submittedName>
        <fullName evidence="2">Uncharacterized protein</fullName>
    </submittedName>
</protein>
<proteinExistence type="predicted"/>
<accession>A0A426Y4R6</accession>
<dbReference type="AlphaFoldDB" id="A0A426Y4R6"/>
<sequence length="166" mass="17259">VHLSGREPHVCGGLEGDGGEQRIPAATTFVAASVPGPAKIERDRHAIGIHGKSSDHMPSDACYVVIGTLTHDSNAHQTEPARKLKPNGLVSLSLLLGIGAEQGGPPRSRVGRGFPGDAKRKDMAKRELSSTLKNLKASPRHPPPSAGLPPPPSLSLSLSALVSKLT</sequence>
<reference evidence="2 3" key="1">
    <citation type="journal article" date="2014" name="Agronomy (Basel)">
        <title>A Draft Genome Sequence for Ensete ventricosum, the Drought-Tolerant Tree Against Hunger.</title>
        <authorList>
            <person name="Harrison J."/>
            <person name="Moore K.A."/>
            <person name="Paszkiewicz K."/>
            <person name="Jones T."/>
            <person name="Grant M."/>
            <person name="Ambacheew D."/>
            <person name="Muzemil S."/>
            <person name="Studholme D.J."/>
        </authorList>
    </citation>
    <scope>NUCLEOTIDE SEQUENCE [LARGE SCALE GENOMIC DNA]</scope>
</reference>
<name>A0A426Y4R6_ENSVE</name>
<feature type="compositionally biased region" description="Pro residues" evidence="1">
    <location>
        <begin position="140"/>
        <end position="153"/>
    </location>
</feature>
<evidence type="ECO:0000256" key="1">
    <source>
        <dbReference type="SAM" id="MobiDB-lite"/>
    </source>
</evidence>
<evidence type="ECO:0000313" key="2">
    <source>
        <dbReference type="EMBL" id="RRT46753.1"/>
    </source>
</evidence>
<dbReference type="EMBL" id="AMZH03014986">
    <property type="protein sequence ID" value="RRT46753.1"/>
    <property type="molecule type" value="Genomic_DNA"/>
</dbReference>
<feature type="compositionally biased region" description="Basic and acidic residues" evidence="1">
    <location>
        <begin position="117"/>
        <end position="128"/>
    </location>
</feature>
<gene>
    <name evidence="2" type="ORF">B296_00054257</name>
</gene>
<feature type="non-terminal residue" evidence="2">
    <location>
        <position position="1"/>
    </location>
</feature>
<organism evidence="2 3">
    <name type="scientific">Ensete ventricosum</name>
    <name type="common">Abyssinian banana</name>
    <name type="synonym">Musa ensete</name>
    <dbReference type="NCBI Taxonomy" id="4639"/>
    <lineage>
        <taxon>Eukaryota</taxon>
        <taxon>Viridiplantae</taxon>
        <taxon>Streptophyta</taxon>
        <taxon>Embryophyta</taxon>
        <taxon>Tracheophyta</taxon>
        <taxon>Spermatophyta</taxon>
        <taxon>Magnoliopsida</taxon>
        <taxon>Liliopsida</taxon>
        <taxon>Zingiberales</taxon>
        <taxon>Musaceae</taxon>
        <taxon>Ensete</taxon>
    </lineage>
</organism>